<accession>A0A2S2CV51</accession>
<sequence>MSTVIGRRALLALAPALLLSRPGRAAAGDAARLRFEEIYTGDRVLSLEFSDKAKALVGRRVVIRGYMAPPLKAEASFFVLTSTPVGLCPYCNSDADWPADLLVVYPGREAEFVKNSIPIDVTGILEMGPHRDPATRFFSRLRLTDAAFRALE</sequence>
<feature type="chain" id="PRO_5015682565" description="DUF3299 domain-containing protein" evidence="1">
    <location>
        <begin position="26"/>
        <end position="152"/>
    </location>
</feature>
<protein>
    <recommendedName>
        <fullName evidence="4">DUF3299 domain-containing protein</fullName>
    </recommendedName>
</protein>
<reference evidence="3" key="1">
    <citation type="submission" date="2018-05" db="EMBL/GenBank/DDBJ databases">
        <title>Azospirillum thermophila sp. nov., a novel isolated from hot spring.</title>
        <authorList>
            <person name="Zhao Z."/>
        </authorList>
    </citation>
    <scope>NUCLEOTIDE SEQUENCE [LARGE SCALE GENOMIC DNA]</scope>
    <source>
        <strain evidence="3">CFH 70021</strain>
    </source>
</reference>
<organism evidence="2 3">
    <name type="scientific">Azospirillum thermophilum</name>
    <dbReference type="NCBI Taxonomy" id="2202148"/>
    <lineage>
        <taxon>Bacteria</taxon>
        <taxon>Pseudomonadati</taxon>
        <taxon>Pseudomonadota</taxon>
        <taxon>Alphaproteobacteria</taxon>
        <taxon>Rhodospirillales</taxon>
        <taxon>Azospirillaceae</taxon>
        <taxon>Azospirillum</taxon>
    </lineage>
</organism>
<evidence type="ECO:0000313" key="2">
    <source>
        <dbReference type="EMBL" id="AWK88349.1"/>
    </source>
</evidence>
<keyword evidence="1" id="KW-0732">Signal</keyword>
<evidence type="ECO:0000313" key="3">
    <source>
        <dbReference type="Proteomes" id="UP000245629"/>
    </source>
</evidence>
<dbReference type="OrthoDB" id="2583024at2"/>
<dbReference type="Proteomes" id="UP000245629">
    <property type="component" value="Chromosome 3"/>
</dbReference>
<name>A0A2S2CV51_9PROT</name>
<dbReference type="KEGG" id="azz:DEW08_19870"/>
<dbReference type="EMBL" id="CP029354">
    <property type="protein sequence ID" value="AWK88349.1"/>
    <property type="molecule type" value="Genomic_DNA"/>
</dbReference>
<keyword evidence="3" id="KW-1185">Reference proteome</keyword>
<dbReference type="RefSeq" id="WP_109330533.1">
    <property type="nucleotide sequence ID" value="NZ_CP029354.1"/>
</dbReference>
<gene>
    <name evidence="2" type="ORF">DEW08_19870</name>
</gene>
<feature type="signal peptide" evidence="1">
    <location>
        <begin position="1"/>
        <end position="25"/>
    </location>
</feature>
<evidence type="ECO:0008006" key="4">
    <source>
        <dbReference type="Google" id="ProtNLM"/>
    </source>
</evidence>
<evidence type="ECO:0000256" key="1">
    <source>
        <dbReference type="SAM" id="SignalP"/>
    </source>
</evidence>
<dbReference type="AlphaFoldDB" id="A0A2S2CV51"/>
<proteinExistence type="predicted"/>